<sequence length="488" mass="50080">MARLAVARLWFCSNSFNPRRTRLADLQRWEWVKGGDALAHPRLPGSEFHAIAPFLATRPGWDVAMLRCAAAPPGGPLGAEVVGAWLADVAAALRPGRFDALYLSLHGAAQAEGDRSVETTILRCLRMVARRLPIVATLDPRASISDEIALLLDGTTVVQAPGEGGAAAARMFSLLEAILAGQVRPVGAIARAPPPAGPLSAIPPLRHGGDGASGRKLLDASAFTGFPWNDTPWAIPTALAWADRDAGLAREAAARLASRFASGHAANLPVAPFPAEALVRLGAGGRRVLMLDPADAPEAGGVGDTTALLRALAGLSGFPGAMAFGVLADADAVALAHAAGVGASYEQSLGAGVAPVYGPPLHLRVRVARLLPQAAVLQSGRLSILLGERPTPATPALFRQAGIDLEAQRVVAVKGDAAARAAFGLLFPDIVTCACPGPASPDVLAPWPARPAGARRRPLPDPLCAGAAGHRPGRRSPQGMRLGGAAGS</sequence>
<evidence type="ECO:0000259" key="2">
    <source>
        <dbReference type="Pfam" id="PF07171"/>
    </source>
</evidence>
<dbReference type="RefSeq" id="WP_150041882.1">
    <property type="nucleotide sequence ID" value="NZ_OW485601.1"/>
</dbReference>
<dbReference type="EMBL" id="VWPK01000024">
    <property type="protein sequence ID" value="KAA5611143.1"/>
    <property type="molecule type" value="Genomic_DNA"/>
</dbReference>
<organism evidence="4 5">
    <name type="scientific">Rhodovastum atsumiense</name>
    <dbReference type="NCBI Taxonomy" id="504468"/>
    <lineage>
        <taxon>Bacteria</taxon>
        <taxon>Pseudomonadati</taxon>
        <taxon>Pseudomonadota</taxon>
        <taxon>Alphaproteobacteria</taxon>
        <taxon>Acetobacterales</taxon>
        <taxon>Acetobacteraceae</taxon>
        <taxon>Rhodovastum</taxon>
    </lineage>
</organism>
<evidence type="ECO:0000313" key="5">
    <source>
        <dbReference type="Proteomes" id="UP000325255"/>
    </source>
</evidence>
<dbReference type="Proteomes" id="UP000325255">
    <property type="component" value="Unassembled WGS sequence"/>
</dbReference>
<evidence type="ECO:0000259" key="3">
    <source>
        <dbReference type="Pfam" id="PF07364"/>
    </source>
</evidence>
<accession>A0A5M6IS63</accession>
<dbReference type="Pfam" id="PF07364">
    <property type="entry name" value="DUF1485"/>
    <property type="match status" value="1"/>
</dbReference>
<reference evidence="4 5" key="1">
    <citation type="submission" date="2019-09" db="EMBL/GenBank/DDBJ databases">
        <title>Genome sequence of Rhodovastum atsumiense, a diverse member of the Acetobacteraceae family of non-sulfur purple photosynthetic bacteria.</title>
        <authorList>
            <person name="Meyer T."/>
            <person name="Kyndt J."/>
        </authorList>
    </citation>
    <scope>NUCLEOTIDE SEQUENCE [LARGE SCALE GENOMIC DNA]</scope>
    <source>
        <strain evidence="4 5">DSM 21279</strain>
    </source>
</reference>
<dbReference type="InterPro" id="IPR010799">
    <property type="entry name" value="MlrC_C"/>
</dbReference>
<feature type="domain" description="Microcystin LR degradation protein MlrC N-terminal" evidence="3">
    <location>
        <begin position="3"/>
        <end position="278"/>
    </location>
</feature>
<keyword evidence="5" id="KW-1185">Reference proteome</keyword>
<feature type="region of interest" description="Disordered" evidence="1">
    <location>
        <begin position="449"/>
        <end position="488"/>
    </location>
</feature>
<evidence type="ECO:0000313" key="4">
    <source>
        <dbReference type="EMBL" id="KAA5611143.1"/>
    </source>
</evidence>
<dbReference type="Pfam" id="PF07171">
    <property type="entry name" value="MlrC_C"/>
    <property type="match status" value="1"/>
</dbReference>
<dbReference type="InterPro" id="IPR015995">
    <property type="entry name" value="MlrC_N"/>
</dbReference>
<dbReference type="OrthoDB" id="9782658at2"/>
<name>A0A5M6IS63_9PROT</name>
<proteinExistence type="predicted"/>
<feature type="domain" description="Microcystin LR degradation protein MlrC C-terminal" evidence="2">
    <location>
        <begin position="291"/>
        <end position="443"/>
    </location>
</feature>
<evidence type="ECO:0000256" key="1">
    <source>
        <dbReference type="SAM" id="MobiDB-lite"/>
    </source>
</evidence>
<protein>
    <submittedName>
        <fullName evidence="4">M81 family metallopeptidase</fullName>
    </submittedName>
</protein>
<comment type="caution">
    <text evidence="4">The sequence shown here is derived from an EMBL/GenBank/DDBJ whole genome shotgun (WGS) entry which is preliminary data.</text>
</comment>
<gene>
    <name evidence="4" type="ORF">F1189_16265</name>
</gene>
<dbReference type="AlphaFoldDB" id="A0A5M6IS63"/>